<sequence length="214" mass="23636">MVLRKYCRSFDTRGVLIASCATFSQFALNPSLGSKVKPACFGYDWVFLRFTTLLVTAPQRRHHPGIGYEGQIKMRSAAQIPKAIRNGITVLTSFYQTVGESGPCVGAVPSTMHIIYDLFNPTPETTILRSRELASRITPVGNHSGSPKVALVQNHRTTRSPAFVSSSQLEEGWSLCNLVDPLEDENELPEHDVYPATCGMLEEEKALVRSYCLG</sequence>
<evidence type="ECO:0000313" key="2">
    <source>
        <dbReference type="Proteomes" id="UP000696280"/>
    </source>
</evidence>
<dbReference type="AlphaFoldDB" id="A0A9N9L0W0"/>
<name>A0A9N9L0W0_9HELO</name>
<accession>A0A9N9L0W0</accession>
<dbReference type="EMBL" id="CAJVRL010000071">
    <property type="protein sequence ID" value="CAG8956596.1"/>
    <property type="molecule type" value="Genomic_DNA"/>
</dbReference>
<keyword evidence="2" id="KW-1185">Reference proteome</keyword>
<proteinExistence type="predicted"/>
<evidence type="ECO:0000313" key="1">
    <source>
        <dbReference type="EMBL" id="CAG8956596.1"/>
    </source>
</evidence>
<organism evidence="1 2">
    <name type="scientific">Hymenoscyphus fraxineus</name>
    <dbReference type="NCBI Taxonomy" id="746836"/>
    <lineage>
        <taxon>Eukaryota</taxon>
        <taxon>Fungi</taxon>
        <taxon>Dikarya</taxon>
        <taxon>Ascomycota</taxon>
        <taxon>Pezizomycotina</taxon>
        <taxon>Leotiomycetes</taxon>
        <taxon>Helotiales</taxon>
        <taxon>Helotiaceae</taxon>
        <taxon>Hymenoscyphus</taxon>
    </lineage>
</organism>
<reference evidence="1" key="1">
    <citation type="submission" date="2021-07" db="EMBL/GenBank/DDBJ databases">
        <authorList>
            <person name="Durling M."/>
        </authorList>
    </citation>
    <scope>NUCLEOTIDE SEQUENCE</scope>
</reference>
<gene>
    <name evidence="1" type="ORF">HYFRA_00011907</name>
</gene>
<protein>
    <submittedName>
        <fullName evidence="1">Uncharacterized protein</fullName>
    </submittedName>
</protein>
<dbReference type="Proteomes" id="UP000696280">
    <property type="component" value="Unassembled WGS sequence"/>
</dbReference>
<comment type="caution">
    <text evidence="1">The sequence shown here is derived from an EMBL/GenBank/DDBJ whole genome shotgun (WGS) entry which is preliminary data.</text>
</comment>